<feature type="domain" description="R13L1/DRL21-like LRR repeat region" evidence="1">
    <location>
        <begin position="78"/>
        <end position="209"/>
    </location>
</feature>
<dbReference type="EMBL" id="JAGGNH010000009">
    <property type="protein sequence ID" value="KAJ0962538.1"/>
    <property type="molecule type" value="Genomic_DNA"/>
</dbReference>
<dbReference type="Gene3D" id="3.80.10.10">
    <property type="entry name" value="Ribonuclease Inhibitor"/>
    <property type="match status" value="4"/>
</dbReference>
<evidence type="ECO:0000259" key="1">
    <source>
        <dbReference type="Pfam" id="PF25019"/>
    </source>
</evidence>
<reference evidence="2" key="2">
    <citation type="journal article" date="2022" name="Hortic Res">
        <title>The genome of Dioscorea zingiberensis sheds light on the biosynthesis, origin and evolution of the medicinally important diosgenin saponins.</title>
        <authorList>
            <person name="Li Y."/>
            <person name="Tan C."/>
            <person name="Li Z."/>
            <person name="Guo J."/>
            <person name="Li S."/>
            <person name="Chen X."/>
            <person name="Wang C."/>
            <person name="Dai X."/>
            <person name="Yang H."/>
            <person name="Song W."/>
            <person name="Hou L."/>
            <person name="Xu J."/>
            <person name="Tong Z."/>
            <person name="Xu A."/>
            <person name="Yuan X."/>
            <person name="Wang W."/>
            <person name="Yang Q."/>
            <person name="Chen L."/>
            <person name="Sun Z."/>
            <person name="Wang K."/>
            <person name="Pan B."/>
            <person name="Chen J."/>
            <person name="Bao Y."/>
            <person name="Liu F."/>
            <person name="Qi X."/>
            <person name="Gang D.R."/>
            <person name="Wen J."/>
            <person name="Li J."/>
        </authorList>
    </citation>
    <scope>NUCLEOTIDE SEQUENCE</scope>
    <source>
        <strain evidence="2">Dzin_1.0</strain>
    </source>
</reference>
<organism evidence="2 3">
    <name type="scientific">Dioscorea zingiberensis</name>
    <dbReference type="NCBI Taxonomy" id="325984"/>
    <lineage>
        <taxon>Eukaryota</taxon>
        <taxon>Viridiplantae</taxon>
        <taxon>Streptophyta</taxon>
        <taxon>Embryophyta</taxon>
        <taxon>Tracheophyta</taxon>
        <taxon>Spermatophyta</taxon>
        <taxon>Magnoliopsida</taxon>
        <taxon>Liliopsida</taxon>
        <taxon>Dioscoreales</taxon>
        <taxon>Dioscoreaceae</taxon>
        <taxon>Dioscorea</taxon>
    </lineage>
</organism>
<dbReference type="AlphaFoldDB" id="A0A9D5H432"/>
<dbReference type="OrthoDB" id="645453at2759"/>
<comment type="caution">
    <text evidence="2">The sequence shown here is derived from an EMBL/GenBank/DDBJ whole genome shotgun (WGS) entry which is preliminary data.</text>
</comment>
<protein>
    <recommendedName>
        <fullName evidence="1">R13L1/DRL21-like LRR repeat region domain-containing protein</fullName>
    </recommendedName>
</protein>
<sequence length="669" mass="74364">MQVKKLPRSVIRRLYHLLYLDLTNFKADSMPRSLSNLISLKQIMSDAATLDRFGNIGKLTALQQLPGFSIKKMKKHKIGQLKNLGKLQGELHISNLQNVRSSGEAAGAKLKEKAHLRKLHLEWASNDKAYGACTNDDPVLEQVLNQLQPPHQINLLRVIGYAGKRPPIWMRCPDSLPCLQVLVLDQWAGTLPVLGQWIPHLNQLELRSCSKLRCLPPLPHSLEKLLLSGCYSLAILTEEDLVSSFDSRPAIKGAEKIKRSLVQNDRVMIELERVKHSLEARGFTLDRSDSLLTSLQAWGSSRKHEAIHEKLTTKTPSINGDAQLLPSSLQQLHLDYCFVDDSELLKCIRRLTLLTRLVLASCYCITTLPSEEVLSQLTQLQELQIEDCVLLTSLGGLRILQSLRVLNISSCPNLLALIPSNNVDKNDDDDHAGGGGRALLPESLVDLTITDCELLDRSMISRCLIGLNSLNNLSLQQLKRMISLPSATDLMHLKSLQRLTFKDCEKLESLGDLHVVGSLHWLLVHHCPGLLKSVDAEGPLSVPNVNVDDLSLLPALLSKEGLASLQDLSIINQSTAFTTEQEKCLQQLSSLQRLSFKNCESIPSLPSNLECLTCLKRLDVENCPQINSIATLPMSLQIISLKGCHPQLEQRYSEEGLEGIIADTYASYS</sequence>
<evidence type="ECO:0000313" key="2">
    <source>
        <dbReference type="EMBL" id="KAJ0962538.1"/>
    </source>
</evidence>
<accession>A0A9D5H432</accession>
<gene>
    <name evidence="2" type="ORF">J5N97_027660</name>
</gene>
<proteinExistence type="predicted"/>
<dbReference type="PANTHER" id="PTHR47186:SF3">
    <property type="entry name" value="OS09G0267800 PROTEIN"/>
    <property type="match status" value="1"/>
</dbReference>
<dbReference type="SUPFAM" id="SSF52058">
    <property type="entry name" value="L domain-like"/>
    <property type="match status" value="2"/>
</dbReference>
<dbReference type="InterPro" id="IPR056789">
    <property type="entry name" value="LRR_R13L1-DRL21"/>
</dbReference>
<dbReference type="Proteomes" id="UP001085076">
    <property type="component" value="Miscellaneous, Linkage group lg09"/>
</dbReference>
<dbReference type="Pfam" id="PF25019">
    <property type="entry name" value="LRR_R13L1-DRL21"/>
    <property type="match status" value="1"/>
</dbReference>
<evidence type="ECO:0000313" key="3">
    <source>
        <dbReference type="Proteomes" id="UP001085076"/>
    </source>
</evidence>
<keyword evidence="3" id="KW-1185">Reference proteome</keyword>
<name>A0A9D5H432_9LILI</name>
<dbReference type="InterPro" id="IPR032675">
    <property type="entry name" value="LRR_dom_sf"/>
</dbReference>
<dbReference type="PANTHER" id="PTHR47186">
    <property type="entry name" value="LEUCINE-RICH REPEAT-CONTAINING PROTEIN 57"/>
    <property type="match status" value="1"/>
</dbReference>
<reference evidence="2" key="1">
    <citation type="submission" date="2021-03" db="EMBL/GenBank/DDBJ databases">
        <authorList>
            <person name="Li Z."/>
            <person name="Yang C."/>
        </authorList>
    </citation>
    <scope>NUCLEOTIDE SEQUENCE</scope>
    <source>
        <strain evidence="2">Dzin_1.0</strain>
        <tissue evidence="2">Leaf</tissue>
    </source>
</reference>